<dbReference type="PANTHER" id="PTHR24006:SF644">
    <property type="entry name" value="UBIQUITIN CARBOXYL-TERMINAL HYDROLASE 7"/>
    <property type="match status" value="1"/>
</dbReference>
<feature type="region of interest" description="Disordered" evidence="2">
    <location>
        <begin position="494"/>
        <end position="521"/>
    </location>
</feature>
<dbReference type="InterPro" id="IPR050164">
    <property type="entry name" value="Peptidase_C19"/>
</dbReference>
<dbReference type="GO" id="GO:0016579">
    <property type="term" value="P:protein deubiquitination"/>
    <property type="evidence" value="ECO:0007669"/>
    <property type="project" value="InterPro"/>
</dbReference>
<reference evidence="5 6" key="1">
    <citation type="submission" date="2016-07" db="EMBL/GenBank/DDBJ databases">
        <title>Pervasive Adenine N6-methylation of Active Genes in Fungi.</title>
        <authorList>
            <consortium name="DOE Joint Genome Institute"/>
            <person name="Mondo S.J."/>
            <person name="Dannebaum R.O."/>
            <person name="Kuo R.C."/>
            <person name="Labutti K."/>
            <person name="Haridas S."/>
            <person name="Kuo A."/>
            <person name="Salamov A."/>
            <person name="Ahrendt S.R."/>
            <person name="Lipzen A."/>
            <person name="Sullivan W."/>
            <person name="Andreopoulos W.B."/>
            <person name="Clum A."/>
            <person name="Lindquist E."/>
            <person name="Daum C."/>
            <person name="Ramamoorthy G.K."/>
            <person name="Gryganskyi A."/>
            <person name="Culley D."/>
            <person name="Magnuson J.K."/>
            <person name="James T.Y."/>
            <person name="O'Malley M.A."/>
            <person name="Stajich J.E."/>
            <person name="Spatafora J.W."/>
            <person name="Visel A."/>
            <person name="Grigoriev I.V."/>
        </authorList>
    </citation>
    <scope>NUCLEOTIDE SEQUENCE [LARGE SCALE GENOMIC DNA]</scope>
    <source>
        <strain evidence="5 6">ATCC 12442</strain>
    </source>
</reference>
<dbReference type="Pfam" id="PF00443">
    <property type="entry name" value="UCH"/>
    <property type="match status" value="1"/>
</dbReference>
<dbReference type="InterPro" id="IPR038765">
    <property type="entry name" value="Papain-like_cys_pep_sf"/>
</dbReference>
<dbReference type="RefSeq" id="XP_040740878.1">
    <property type="nucleotide sequence ID" value="XM_040884288.1"/>
</dbReference>
<organism evidence="5 6">
    <name type="scientific">Linderina pennispora</name>
    <dbReference type="NCBI Taxonomy" id="61395"/>
    <lineage>
        <taxon>Eukaryota</taxon>
        <taxon>Fungi</taxon>
        <taxon>Fungi incertae sedis</taxon>
        <taxon>Zoopagomycota</taxon>
        <taxon>Kickxellomycotina</taxon>
        <taxon>Kickxellomycetes</taxon>
        <taxon>Kickxellales</taxon>
        <taxon>Kickxellaceae</taxon>
        <taxon>Linderina</taxon>
    </lineage>
</organism>
<dbReference type="Gene3D" id="3.10.20.90">
    <property type="entry name" value="Phosphatidylinositol 3-kinase Catalytic Subunit, Chain A, domain 1"/>
    <property type="match status" value="1"/>
</dbReference>
<feature type="domain" description="USP" evidence="4">
    <location>
        <begin position="167"/>
        <end position="485"/>
    </location>
</feature>
<accession>A0A1Y1W077</accession>
<dbReference type="InterPro" id="IPR024729">
    <property type="entry name" value="USP7_ICP0-binding_dom"/>
</dbReference>
<sequence>FHWNITRWGSLKKINWSMVFDAGGTQWQLKLMLKGNRSTGNVSIYLCHVPTDRTANRKVYASFSFAISNAKVPSIVAVESTSHEFTHVEDDFGFTGFIDKADLRKRLPGYTRPLLVEDRLRISVYLRVYHYQDGLADGNDSDYEDISDSEEIDQPAGLRGRSQAGFLGLANDSASLYMNSLVLSLYHIPMLRMAVARIDRRGGRQGRALGHALRTTFESLRADDSPPDASAIVAALQDQYDELPRTATIQHYMRLLCENLGQRMRGTQDEGIIDSLFMGLCRTTTKCLDVNYHSSRSEPIYDLSLNINVPSTLQEAIDAYCAPEVLRGDNRYLTNSYGYQDATRSIGFEKLPPVLHIHLNRFEYDVNSGALRKSSHRLKYAMHLNLAQHLALNADRSQTWPYALHGILLHTGDTEAGRHFCILRPRIADEWFCFEDDLVYPVSSDFVLDATDEIGHGVEQDDPRVRDHQRTSRFKNAYMLVYIRTTMLTQIFGFQDSLPRPPPPPATPAEPRASSSISRQSDEQLTVVAYVITHDQVVNHQGFDLCNHPNIGGLSGNSLVELFVPLTATTAELRSRAASSLGCRPDEFRFWCMTPRVNKTLRCEMPMAWSSTTTVKDLIKYHGTSSNSLYLYCELRMLSDPVFFGRIPIPQGVTMIHLKFYNHAEGKMIGLGHIYVNARLPIKTILPILCQKAGLAKKTELLLYEEIKPWLIEAIDPKKKFEQVELQLGDIICFQAKAS</sequence>
<dbReference type="Gene3D" id="2.60.210.10">
    <property type="entry name" value="Apoptosis, Tumor Necrosis Factor Receptor Associated Protein 2, Chain A"/>
    <property type="match status" value="1"/>
</dbReference>
<dbReference type="AlphaFoldDB" id="A0A1Y1W077"/>
<evidence type="ECO:0000259" key="4">
    <source>
        <dbReference type="PROSITE" id="PS50235"/>
    </source>
</evidence>
<dbReference type="Pfam" id="PF22486">
    <property type="entry name" value="MATH_2"/>
    <property type="match status" value="1"/>
</dbReference>
<feature type="non-terminal residue" evidence="5">
    <location>
        <position position="1"/>
    </location>
</feature>
<dbReference type="Pfam" id="PF12436">
    <property type="entry name" value="USP7_ICP0_bdg"/>
    <property type="match status" value="1"/>
</dbReference>
<dbReference type="GeneID" id="63800936"/>
<dbReference type="GO" id="GO:0004843">
    <property type="term" value="F:cysteine-type deubiquitinase activity"/>
    <property type="evidence" value="ECO:0007669"/>
    <property type="project" value="InterPro"/>
</dbReference>
<keyword evidence="1" id="KW-0833">Ubl conjugation pathway</keyword>
<dbReference type="SUPFAM" id="SSF49599">
    <property type="entry name" value="TRAF domain-like"/>
    <property type="match status" value="1"/>
</dbReference>
<evidence type="ECO:0000313" key="6">
    <source>
        <dbReference type="Proteomes" id="UP000193922"/>
    </source>
</evidence>
<dbReference type="GO" id="GO:0005634">
    <property type="term" value="C:nucleus"/>
    <property type="evidence" value="ECO:0007669"/>
    <property type="project" value="TreeGrafter"/>
</dbReference>
<evidence type="ECO:0000256" key="1">
    <source>
        <dbReference type="ARBA" id="ARBA00022786"/>
    </source>
</evidence>
<dbReference type="PROSITE" id="PS50144">
    <property type="entry name" value="MATH"/>
    <property type="match status" value="1"/>
</dbReference>
<evidence type="ECO:0000259" key="3">
    <source>
        <dbReference type="PROSITE" id="PS50144"/>
    </source>
</evidence>
<dbReference type="InterPro" id="IPR001394">
    <property type="entry name" value="Peptidase_C19_UCH"/>
</dbReference>
<dbReference type="EMBL" id="MCFD01000014">
    <property type="protein sequence ID" value="ORX66919.1"/>
    <property type="molecule type" value="Genomic_DNA"/>
</dbReference>
<feature type="non-terminal residue" evidence="5">
    <location>
        <position position="739"/>
    </location>
</feature>
<feature type="domain" description="MATH" evidence="3">
    <location>
        <begin position="1"/>
        <end position="126"/>
    </location>
</feature>
<protein>
    <submittedName>
        <fullName evidence="5">Cysteine proteinase</fullName>
    </submittedName>
</protein>
<feature type="compositionally biased region" description="Pro residues" evidence="2">
    <location>
        <begin position="499"/>
        <end position="508"/>
    </location>
</feature>
<dbReference type="GO" id="GO:0031647">
    <property type="term" value="P:regulation of protein stability"/>
    <property type="evidence" value="ECO:0007669"/>
    <property type="project" value="TreeGrafter"/>
</dbReference>
<evidence type="ECO:0000313" key="5">
    <source>
        <dbReference type="EMBL" id="ORX66919.1"/>
    </source>
</evidence>
<evidence type="ECO:0000256" key="2">
    <source>
        <dbReference type="SAM" id="MobiDB-lite"/>
    </source>
</evidence>
<name>A0A1Y1W077_9FUNG</name>
<proteinExistence type="predicted"/>
<dbReference type="PROSITE" id="PS50235">
    <property type="entry name" value="USP_3"/>
    <property type="match status" value="1"/>
</dbReference>
<dbReference type="PANTHER" id="PTHR24006">
    <property type="entry name" value="UBIQUITIN CARBOXYL-TERMINAL HYDROLASE"/>
    <property type="match status" value="1"/>
</dbReference>
<dbReference type="SUPFAM" id="SSF54001">
    <property type="entry name" value="Cysteine proteinases"/>
    <property type="match status" value="1"/>
</dbReference>
<dbReference type="OrthoDB" id="289038at2759"/>
<dbReference type="InterPro" id="IPR008974">
    <property type="entry name" value="TRAF-like"/>
</dbReference>
<dbReference type="GO" id="GO:0005829">
    <property type="term" value="C:cytosol"/>
    <property type="evidence" value="ECO:0007669"/>
    <property type="project" value="TreeGrafter"/>
</dbReference>
<keyword evidence="6" id="KW-1185">Reference proteome</keyword>
<dbReference type="InterPro" id="IPR002083">
    <property type="entry name" value="MATH/TRAF_dom"/>
</dbReference>
<gene>
    <name evidence="5" type="ORF">DL89DRAFT_215573</name>
</gene>
<dbReference type="Proteomes" id="UP000193922">
    <property type="component" value="Unassembled WGS sequence"/>
</dbReference>
<comment type="caution">
    <text evidence="5">The sequence shown here is derived from an EMBL/GenBank/DDBJ whole genome shotgun (WGS) entry which is preliminary data.</text>
</comment>
<dbReference type="Gene3D" id="3.90.70.10">
    <property type="entry name" value="Cysteine proteinases"/>
    <property type="match status" value="1"/>
</dbReference>
<dbReference type="STRING" id="61395.A0A1Y1W077"/>
<dbReference type="InterPro" id="IPR028889">
    <property type="entry name" value="USP"/>
</dbReference>